<sequence length="861" mass="91095">SPTSTFTGTAGSSYTLRWTISNSPCVASTDDVAVTFTQNPTPPTIGTITQPTCALATGSVALSGLPSSGTWTLTRNPGSVTSTGMGATTTVSGLSSGTYTFTVMNDAGCTSEASVGADIVTPPSNISITTGASSPICAGATSFTIPYTVTTGTPTSYSITGAGITSVTNGSLPSTPIVVNLSGPATGSSIIYTLVMSNAGGCVSPNVTGSVAVQNKPTITLTTLQQTLNEGNNPVLCDTDANPENGLQFNVTGLCVVGNPVWRVQVGSGAWSGWSTTAPVSQSSNNQPHRYQAACDANCASTYSGVIELTINYRASIPQNVSMVADGTTIPAGQSATLCDQDGNALVFNATCGAGEVLLYSVDGGDYSTTIPSQIVDGNFHNYRVRCRKSDGTPSCIETESAVMRLKLTTISITPTVSITPLNSCTPSATFTGSTTCSSFTTLWYNAVTNQALPNLPTTPPTTTTSYYARCQNAEGCLSTPSNTVTYTVLPVNVAPIVTASAESVCTGTTVTISANCPVGSQTFWNTGVTAPSFEVAFNNVTKQTYWAKCLFEGGCQSAESIHKDIYWNAFVVTLINIGQSQSAVKPANDKSLWNSQFITKDGGPELEQSTQGNPTIYFTENVNKTAPRYWTIHADACALGTNGSLTFDMRATPEMGVIRSFNTHENNAPYFMYANREGWTELYAPNHPAYGFYQLNEQGQNVYDEGLPKGLYKLSVRYWDMKGWGSIYPATRQAQGNVLAYQEFWFRIVSKDGPGQGAARSAVNGQQLADGDMSSNSTSFAQVMPNPVTKVMRLGIQGAKGQAVKAELVDVAGRSMLERKFVPETQSHQEEFEVEKLVEGIYFLRVTTPDKQATLKVVKF</sequence>
<dbReference type="AlphaFoldDB" id="A0A7W5ZML4"/>
<organism evidence="2 3">
    <name type="scientific">Runella defluvii</name>
    <dbReference type="NCBI Taxonomy" id="370973"/>
    <lineage>
        <taxon>Bacteria</taxon>
        <taxon>Pseudomonadati</taxon>
        <taxon>Bacteroidota</taxon>
        <taxon>Cytophagia</taxon>
        <taxon>Cytophagales</taxon>
        <taxon>Spirosomataceae</taxon>
        <taxon>Runella</taxon>
    </lineage>
</organism>
<keyword evidence="3" id="KW-1185">Reference proteome</keyword>
<dbReference type="RefSeq" id="WP_183975768.1">
    <property type="nucleotide sequence ID" value="NZ_JACIBY010000007.1"/>
</dbReference>
<dbReference type="Proteomes" id="UP000541352">
    <property type="component" value="Unassembled WGS sequence"/>
</dbReference>
<dbReference type="Pfam" id="PF18962">
    <property type="entry name" value="Por_Secre_tail"/>
    <property type="match status" value="1"/>
</dbReference>
<name>A0A7W5ZML4_9BACT</name>
<evidence type="ECO:0000313" key="3">
    <source>
        <dbReference type="Proteomes" id="UP000541352"/>
    </source>
</evidence>
<dbReference type="EMBL" id="JACIBY010000007">
    <property type="protein sequence ID" value="MBB3839455.1"/>
    <property type="molecule type" value="Genomic_DNA"/>
</dbReference>
<protein>
    <recommendedName>
        <fullName evidence="1">Secretion system C-terminal sorting domain-containing protein</fullName>
    </recommendedName>
</protein>
<reference evidence="2 3" key="1">
    <citation type="submission" date="2020-08" db="EMBL/GenBank/DDBJ databases">
        <title>Genomic Encyclopedia of Type Strains, Phase IV (KMG-IV): sequencing the most valuable type-strain genomes for metagenomic binning, comparative biology and taxonomic classification.</title>
        <authorList>
            <person name="Goeker M."/>
        </authorList>
    </citation>
    <scope>NUCLEOTIDE SEQUENCE [LARGE SCALE GENOMIC DNA]</scope>
    <source>
        <strain evidence="2 3">DSM 17976</strain>
    </source>
</reference>
<comment type="caution">
    <text evidence="2">The sequence shown here is derived from an EMBL/GenBank/DDBJ whole genome shotgun (WGS) entry which is preliminary data.</text>
</comment>
<feature type="domain" description="Secretion system C-terminal sorting" evidence="1">
    <location>
        <begin position="785"/>
        <end position="858"/>
    </location>
</feature>
<evidence type="ECO:0000259" key="1">
    <source>
        <dbReference type="Pfam" id="PF18962"/>
    </source>
</evidence>
<dbReference type="InterPro" id="IPR026444">
    <property type="entry name" value="Secre_tail"/>
</dbReference>
<gene>
    <name evidence="2" type="ORF">FHS57_003464</name>
</gene>
<accession>A0A7W5ZML4</accession>
<proteinExistence type="predicted"/>
<dbReference type="NCBIfam" id="TIGR04183">
    <property type="entry name" value="Por_Secre_tail"/>
    <property type="match status" value="1"/>
</dbReference>
<feature type="non-terminal residue" evidence="2">
    <location>
        <position position="1"/>
    </location>
</feature>
<evidence type="ECO:0000313" key="2">
    <source>
        <dbReference type="EMBL" id="MBB3839455.1"/>
    </source>
</evidence>